<evidence type="ECO:0000256" key="1">
    <source>
        <dbReference type="ARBA" id="ARBA00004167"/>
    </source>
</evidence>
<dbReference type="PANTHER" id="PTHR34478:SF1">
    <property type="entry name" value="PROTEIN LEMA"/>
    <property type="match status" value="1"/>
</dbReference>
<evidence type="ECO:0000313" key="7">
    <source>
        <dbReference type="EMBL" id="PTU74504.1"/>
    </source>
</evidence>
<evidence type="ECO:0000313" key="8">
    <source>
        <dbReference type="Proteomes" id="UP000244064"/>
    </source>
</evidence>
<dbReference type="PANTHER" id="PTHR34478">
    <property type="entry name" value="PROTEIN LEMA"/>
    <property type="match status" value="1"/>
</dbReference>
<dbReference type="Proteomes" id="UP000244064">
    <property type="component" value="Unassembled WGS sequence"/>
</dbReference>
<comment type="caution">
    <text evidence="7">The sequence shown here is derived from an EMBL/GenBank/DDBJ whole genome shotgun (WGS) entry which is preliminary data.</text>
</comment>
<dbReference type="Gene3D" id="1.20.1440.20">
    <property type="entry name" value="LemA-like domain"/>
    <property type="match status" value="1"/>
</dbReference>
<name>A0A2T5P9V5_9PSED</name>
<dbReference type="RefSeq" id="WP_108107199.1">
    <property type="nucleotide sequence ID" value="NZ_QASN01000017.1"/>
</dbReference>
<protein>
    <submittedName>
        <fullName evidence="7">LemA family protein</fullName>
    </submittedName>
</protein>
<evidence type="ECO:0000256" key="4">
    <source>
        <dbReference type="ARBA" id="ARBA00022989"/>
    </source>
</evidence>
<feature type="transmembrane region" description="Helical" evidence="6">
    <location>
        <begin position="6"/>
        <end position="23"/>
    </location>
</feature>
<evidence type="ECO:0000256" key="2">
    <source>
        <dbReference type="ARBA" id="ARBA00008854"/>
    </source>
</evidence>
<dbReference type="Pfam" id="PF04011">
    <property type="entry name" value="LemA"/>
    <property type="match status" value="1"/>
</dbReference>
<keyword evidence="4 6" id="KW-1133">Transmembrane helix</keyword>
<keyword evidence="3 6" id="KW-0812">Transmembrane</keyword>
<proteinExistence type="inferred from homology"/>
<evidence type="ECO:0000256" key="3">
    <source>
        <dbReference type="ARBA" id="ARBA00022692"/>
    </source>
</evidence>
<keyword evidence="8" id="KW-1185">Reference proteome</keyword>
<evidence type="ECO:0000256" key="6">
    <source>
        <dbReference type="SAM" id="Phobius"/>
    </source>
</evidence>
<organism evidence="7 8">
    <name type="scientific">Pseudomonas mangrovi</name>
    <dbReference type="NCBI Taxonomy" id="2161748"/>
    <lineage>
        <taxon>Bacteria</taxon>
        <taxon>Pseudomonadati</taxon>
        <taxon>Pseudomonadota</taxon>
        <taxon>Gammaproteobacteria</taxon>
        <taxon>Pseudomonadales</taxon>
        <taxon>Pseudomonadaceae</taxon>
        <taxon>Pseudomonas</taxon>
    </lineage>
</organism>
<keyword evidence="5 6" id="KW-0472">Membrane</keyword>
<gene>
    <name evidence="7" type="ORF">DBO85_10475</name>
</gene>
<dbReference type="OrthoDB" id="9804152at2"/>
<dbReference type="GO" id="GO:0016020">
    <property type="term" value="C:membrane"/>
    <property type="evidence" value="ECO:0007669"/>
    <property type="project" value="UniProtKB-SubCell"/>
</dbReference>
<comment type="similarity">
    <text evidence="2">Belongs to the LemA family.</text>
</comment>
<comment type="subcellular location">
    <subcellularLocation>
        <location evidence="1">Membrane</location>
        <topology evidence="1">Single-pass membrane protein</topology>
    </subcellularLocation>
</comment>
<sequence>MAISTLIFLAALAALVFFIIGIYNRLVTLRNRFQNAFAQIEVQLKRRYDLIPNLVETAKAYLSHERETLEAVIAARNGAAAGLQAAAEKPGDARSMAQLAGAEGILNNALGRLNVVMEAYPDLKASQNMQQVSEELTSTENKIAFARQAFNDAVMTYNTYKQSFPPVMLAATFGHGQDASLLEFADSAAFQEAPKVSF</sequence>
<reference evidence="7 8" key="1">
    <citation type="submission" date="2018-04" db="EMBL/GenBank/DDBJ databases">
        <title>Pseudomonas sp. nov., isolated from mangrove soil.</title>
        <authorList>
            <person name="Chen C."/>
        </authorList>
    </citation>
    <scope>NUCLEOTIDE SEQUENCE [LARGE SCALE GENOMIC DNA]</scope>
    <source>
        <strain evidence="7 8">TC-11</strain>
    </source>
</reference>
<dbReference type="EMBL" id="QASN01000017">
    <property type="protein sequence ID" value="PTU74504.1"/>
    <property type="molecule type" value="Genomic_DNA"/>
</dbReference>
<dbReference type="InterPro" id="IPR007156">
    <property type="entry name" value="MamQ_LemA"/>
</dbReference>
<dbReference type="SUPFAM" id="SSF140478">
    <property type="entry name" value="LemA-like"/>
    <property type="match status" value="1"/>
</dbReference>
<dbReference type="InterPro" id="IPR023353">
    <property type="entry name" value="LemA-like_dom_sf"/>
</dbReference>
<dbReference type="AlphaFoldDB" id="A0A2T5P9V5"/>
<evidence type="ECO:0000256" key="5">
    <source>
        <dbReference type="ARBA" id="ARBA00023136"/>
    </source>
</evidence>
<accession>A0A2T5P9V5</accession>